<keyword evidence="2" id="KW-1185">Reference proteome</keyword>
<sequence length="282" mass="31472">MTTFNRTYSHYDYTIAWISALPLEMAAATAMLDERHPDLPTDMSDNNTYIFGSIHSHNIVIVCLPVGVYVTTSAATIAIPSQFDIRLGDVVVSKPTRDYGGIVQYDYRKTLNNNRAERVGMLNKPPSVLLTAISRLQAEHLMRPSNIPTILSDMDVLFESDYDHSDLDSTCANCCNEPMIHYGLIASANQVMKNARIRDRLAEELGILCFEMESAGLMDTFPCLVIRGICDYADSHKSKQWQGYTAATAAAYTKELLSMIHPKQELNSPARGARERLVQGKQ</sequence>
<dbReference type="InterPro" id="IPR035994">
    <property type="entry name" value="Nucleoside_phosphorylase_sf"/>
</dbReference>
<dbReference type="PANTHER" id="PTHR46082:SF11">
    <property type="entry name" value="AAA+ ATPASE DOMAIN-CONTAINING PROTEIN-RELATED"/>
    <property type="match status" value="1"/>
</dbReference>
<dbReference type="AlphaFoldDB" id="A0A395HML3"/>
<dbReference type="InterPro" id="IPR053137">
    <property type="entry name" value="NLR-like"/>
</dbReference>
<evidence type="ECO:0000313" key="1">
    <source>
        <dbReference type="EMBL" id="RAL09171.1"/>
    </source>
</evidence>
<name>A0A395HML3_ASPHC</name>
<dbReference type="OrthoDB" id="1577640at2759"/>
<dbReference type="VEuPathDB" id="FungiDB:BO97DRAFT_437066"/>
<dbReference type="RefSeq" id="XP_025548325.1">
    <property type="nucleotide sequence ID" value="XM_025697824.1"/>
</dbReference>
<protein>
    <submittedName>
        <fullName evidence="1">Purine and uridine phosphorylase</fullName>
    </submittedName>
</protein>
<dbReference type="Gene3D" id="3.40.50.1580">
    <property type="entry name" value="Nucleoside phosphorylase domain"/>
    <property type="match status" value="1"/>
</dbReference>
<dbReference type="PANTHER" id="PTHR46082">
    <property type="entry name" value="ATP/GTP-BINDING PROTEIN-RELATED"/>
    <property type="match status" value="1"/>
</dbReference>
<dbReference type="SUPFAM" id="SSF53167">
    <property type="entry name" value="Purine and uridine phosphorylases"/>
    <property type="match status" value="1"/>
</dbReference>
<dbReference type="GO" id="GO:0009116">
    <property type="term" value="P:nucleoside metabolic process"/>
    <property type="evidence" value="ECO:0007669"/>
    <property type="project" value="InterPro"/>
</dbReference>
<organism evidence="1 2">
    <name type="scientific">Aspergillus homomorphus (strain CBS 101889)</name>
    <dbReference type="NCBI Taxonomy" id="1450537"/>
    <lineage>
        <taxon>Eukaryota</taxon>
        <taxon>Fungi</taxon>
        <taxon>Dikarya</taxon>
        <taxon>Ascomycota</taxon>
        <taxon>Pezizomycotina</taxon>
        <taxon>Eurotiomycetes</taxon>
        <taxon>Eurotiomycetidae</taxon>
        <taxon>Eurotiales</taxon>
        <taxon>Aspergillaceae</taxon>
        <taxon>Aspergillus</taxon>
        <taxon>Aspergillus subgen. Circumdati</taxon>
    </lineage>
</organism>
<reference evidence="1 2" key="1">
    <citation type="submission" date="2018-02" db="EMBL/GenBank/DDBJ databases">
        <title>The genomes of Aspergillus section Nigri reveals drivers in fungal speciation.</title>
        <authorList>
            <consortium name="DOE Joint Genome Institute"/>
            <person name="Vesth T.C."/>
            <person name="Nybo J."/>
            <person name="Theobald S."/>
            <person name="Brandl J."/>
            <person name="Frisvad J.C."/>
            <person name="Nielsen K.F."/>
            <person name="Lyhne E.K."/>
            <person name="Kogle M.E."/>
            <person name="Kuo A."/>
            <person name="Riley R."/>
            <person name="Clum A."/>
            <person name="Nolan M."/>
            <person name="Lipzen A."/>
            <person name="Salamov A."/>
            <person name="Henrissat B."/>
            <person name="Wiebenga A."/>
            <person name="De vries R.P."/>
            <person name="Grigoriev I.V."/>
            <person name="Mortensen U.H."/>
            <person name="Andersen M.R."/>
            <person name="Baker S.E."/>
        </authorList>
    </citation>
    <scope>NUCLEOTIDE SEQUENCE [LARGE SCALE GENOMIC DNA]</scope>
    <source>
        <strain evidence="1 2">CBS 101889</strain>
    </source>
</reference>
<proteinExistence type="predicted"/>
<gene>
    <name evidence="1" type="ORF">BO97DRAFT_437066</name>
</gene>
<dbReference type="EMBL" id="KZ824306">
    <property type="protein sequence ID" value="RAL09171.1"/>
    <property type="molecule type" value="Genomic_DNA"/>
</dbReference>
<accession>A0A395HML3</accession>
<dbReference type="GO" id="GO:0003824">
    <property type="term" value="F:catalytic activity"/>
    <property type="evidence" value="ECO:0007669"/>
    <property type="project" value="InterPro"/>
</dbReference>
<dbReference type="STRING" id="1450537.A0A395HML3"/>
<dbReference type="GeneID" id="37202113"/>
<evidence type="ECO:0000313" key="2">
    <source>
        <dbReference type="Proteomes" id="UP000248961"/>
    </source>
</evidence>
<dbReference type="Proteomes" id="UP000248961">
    <property type="component" value="Unassembled WGS sequence"/>
</dbReference>